<gene>
    <name evidence="6" type="ORF">HNR48_000136</name>
</gene>
<dbReference type="EC" id="4.4.1.15" evidence="6"/>
<comment type="cofactor">
    <cofactor evidence="1">
        <name>pyridoxal 5'-phosphate</name>
        <dbReference type="ChEBI" id="CHEBI:597326"/>
    </cofactor>
</comment>
<dbReference type="InterPro" id="IPR036052">
    <property type="entry name" value="TrpB-like_PALP_sf"/>
</dbReference>
<feature type="modified residue" description="N6-(pyridoxal phosphate)lysine" evidence="4">
    <location>
        <position position="54"/>
    </location>
</feature>
<keyword evidence="3 4" id="KW-0663">Pyridoxal phosphate</keyword>
<name>A0A7X0MU37_9GAMM</name>
<evidence type="ECO:0000313" key="7">
    <source>
        <dbReference type="Proteomes" id="UP000528457"/>
    </source>
</evidence>
<comment type="similarity">
    <text evidence="2">Belongs to the ACC deaminase/D-cysteine desulfhydrase family.</text>
</comment>
<dbReference type="PIRSF" id="PIRSF006278">
    <property type="entry name" value="ACCD_DCysDesulf"/>
    <property type="match status" value="1"/>
</dbReference>
<protein>
    <submittedName>
        <fullName evidence="6">D-cysteine desulfhydrase</fullName>
        <ecNumber evidence="6">4.4.1.15</ecNumber>
    </submittedName>
</protein>
<dbReference type="FunCoup" id="A0A7X0MU37">
    <property type="interactions" value="370"/>
</dbReference>
<evidence type="ECO:0000259" key="5">
    <source>
        <dbReference type="Pfam" id="PF00291"/>
    </source>
</evidence>
<proteinExistence type="inferred from homology"/>
<evidence type="ECO:0000256" key="2">
    <source>
        <dbReference type="ARBA" id="ARBA00008639"/>
    </source>
</evidence>
<dbReference type="Proteomes" id="UP000528457">
    <property type="component" value="Unassembled WGS sequence"/>
</dbReference>
<dbReference type="InterPro" id="IPR001926">
    <property type="entry name" value="TrpB-like_PALP"/>
</dbReference>
<evidence type="ECO:0000256" key="4">
    <source>
        <dbReference type="PIRSR" id="PIRSR006278-2"/>
    </source>
</evidence>
<accession>A0A7X0MU37</accession>
<comment type="caution">
    <text evidence="6">The sequence shown here is derived from an EMBL/GenBank/DDBJ whole genome shotgun (WGS) entry which is preliminary data.</text>
</comment>
<dbReference type="PANTHER" id="PTHR43780">
    <property type="entry name" value="1-AMINOCYCLOPROPANE-1-CARBOXYLATE DEAMINASE-RELATED"/>
    <property type="match status" value="1"/>
</dbReference>
<organism evidence="6 7">
    <name type="scientific">Pseudoteredinibacter isoporae</name>
    <dbReference type="NCBI Taxonomy" id="570281"/>
    <lineage>
        <taxon>Bacteria</taxon>
        <taxon>Pseudomonadati</taxon>
        <taxon>Pseudomonadota</taxon>
        <taxon>Gammaproteobacteria</taxon>
        <taxon>Cellvibrionales</taxon>
        <taxon>Cellvibrionaceae</taxon>
        <taxon>Pseudoteredinibacter</taxon>
    </lineage>
</organism>
<dbReference type="AlphaFoldDB" id="A0A7X0MU37"/>
<sequence>MSRPLFEAFPRLKERIPFLAIAKLPTPIEALPQLAPNLWVKRDDKTNSLYGGNKIRKLEFILADVLRSGKKELVSFGAIGTNHGVATSIYCLQMDIPLQMMLFEQPVTPQVQQNLKLMHRFNAQLHYQGSLFKTAAKFYLGKWLRGRDRYYLFAGGSTIQGCLAFVNAAFELKQQIDAGLLPEPDYIYCPVGSNATLAGLTLGCGLAGINSQLIGVRVAPSHIGPIPACTFSTVRKLQRACYQFLCDLEPRIKEHKLTKFQLMDNYYGDGYGHASKEGEWAQEMFEQAELELDPTYTAKTAAAALNACANSPDKKILYWHTYNSANVADIAAKADLDSMPKALQGFIQEPVV</sequence>
<evidence type="ECO:0000313" key="6">
    <source>
        <dbReference type="EMBL" id="MBB6519858.1"/>
    </source>
</evidence>
<dbReference type="InterPro" id="IPR027278">
    <property type="entry name" value="ACCD_DCysDesulf"/>
</dbReference>
<dbReference type="InParanoid" id="A0A7X0MU37"/>
<dbReference type="RefSeq" id="WP_166852924.1">
    <property type="nucleotide sequence ID" value="NZ_JAAONY010000001.1"/>
</dbReference>
<dbReference type="EMBL" id="JACHHT010000001">
    <property type="protein sequence ID" value="MBB6519858.1"/>
    <property type="molecule type" value="Genomic_DNA"/>
</dbReference>
<reference evidence="6 7" key="1">
    <citation type="submission" date="2020-08" db="EMBL/GenBank/DDBJ databases">
        <title>Genomic Encyclopedia of Type Strains, Phase IV (KMG-IV): sequencing the most valuable type-strain genomes for metagenomic binning, comparative biology and taxonomic classification.</title>
        <authorList>
            <person name="Goeker M."/>
        </authorList>
    </citation>
    <scope>NUCLEOTIDE SEQUENCE [LARGE SCALE GENOMIC DNA]</scope>
    <source>
        <strain evidence="6 7">DSM 22368</strain>
    </source>
</reference>
<feature type="domain" description="Tryptophan synthase beta chain-like PALP" evidence="5">
    <location>
        <begin position="24"/>
        <end position="321"/>
    </location>
</feature>
<evidence type="ECO:0000256" key="3">
    <source>
        <dbReference type="ARBA" id="ARBA00022898"/>
    </source>
</evidence>
<keyword evidence="6" id="KW-0456">Lyase</keyword>
<evidence type="ECO:0000256" key="1">
    <source>
        <dbReference type="ARBA" id="ARBA00001933"/>
    </source>
</evidence>
<dbReference type="PANTHER" id="PTHR43780:SF2">
    <property type="entry name" value="1-AMINOCYCLOPROPANE-1-CARBOXYLATE DEAMINASE-RELATED"/>
    <property type="match status" value="1"/>
</dbReference>
<dbReference type="Gene3D" id="3.40.50.1100">
    <property type="match status" value="2"/>
</dbReference>
<dbReference type="GO" id="GO:0019148">
    <property type="term" value="F:D-cysteine desulfhydrase activity"/>
    <property type="evidence" value="ECO:0007669"/>
    <property type="project" value="UniProtKB-EC"/>
</dbReference>
<dbReference type="Pfam" id="PF00291">
    <property type="entry name" value="PALP"/>
    <property type="match status" value="1"/>
</dbReference>
<keyword evidence="7" id="KW-1185">Reference proteome</keyword>
<dbReference type="SUPFAM" id="SSF53686">
    <property type="entry name" value="Tryptophan synthase beta subunit-like PLP-dependent enzymes"/>
    <property type="match status" value="1"/>
</dbReference>